<dbReference type="PANTHER" id="PTHR21399">
    <property type="entry name" value="CHLORIDE CONDUCTANCE REGULATORY PROTEIN ICLN"/>
    <property type="match status" value="1"/>
</dbReference>
<evidence type="ECO:0000256" key="11">
    <source>
        <dbReference type="ARBA" id="ARBA00033090"/>
    </source>
</evidence>
<comment type="similarity">
    <text evidence="4">Belongs to the pICln (TC 1.A.47) family.</text>
</comment>
<protein>
    <recommendedName>
        <fullName evidence="5">Methylosome subunit pICln</fullName>
    </recommendedName>
    <alternativeName>
        <fullName evidence="11">Chloride conductance regulatory protein ICln</fullName>
    </alternativeName>
</protein>
<dbReference type="Pfam" id="PF03517">
    <property type="entry name" value="Voldacs"/>
    <property type="match status" value="1"/>
</dbReference>
<reference evidence="13" key="2">
    <citation type="submission" date="2025-09" db="UniProtKB">
        <authorList>
            <consortium name="Ensembl"/>
        </authorList>
    </citation>
    <scope>IDENTIFICATION</scope>
</reference>
<evidence type="ECO:0000313" key="14">
    <source>
        <dbReference type="Proteomes" id="UP000694392"/>
    </source>
</evidence>
<dbReference type="PRINTS" id="PR01348">
    <property type="entry name" value="ICLNCHANNEL"/>
</dbReference>
<dbReference type="InterPro" id="IPR011993">
    <property type="entry name" value="PH-like_dom_sf"/>
</dbReference>
<evidence type="ECO:0000256" key="5">
    <source>
        <dbReference type="ARBA" id="ARBA00015653"/>
    </source>
</evidence>
<dbReference type="GO" id="GO:0005856">
    <property type="term" value="C:cytoskeleton"/>
    <property type="evidence" value="ECO:0007669"/>
    <property type="project" value="UniProtKB-SubCell"/>
</dbReference>
<evidence type="ECO:0000256" key="8">
    <source>
        <dbReference type="ARBA" id="ARBA00023187"/>
    </source>
</evidence>
<accession>A0A8D0GYC2</accession>
<dbReference type="OMA" id="SAFPWEH"/>
<dbReference type="Ensembl" id="ENSSPUT00000016775.1">
    <property type="protein sequence ID" value="ENSSPUP00000015733.1"/>
    <property type="gene ID" value="ENSSPUG00000012157.1"/>
</dbReference>
<organism evidence="13 14">
    <name type="scientific">Sphenodon punctatus</name>
    <name type="common">Tuatara</name>
    <name type="synonym">Hatteria punctata</name>
    <dbReference type="NCBI Taxonomy" id="8508"/>
    <lineage>
        <taxon>Eukaryota</taxon>
        <taxon>Metazoa</taxon>
        <taxon>Chordata</taxon>
        <taxon>Craniata</taxon>
        <taxon>Vertebrata</taxon>
        <taxon>Euteleostomi</taxon>
        <taxon>Lepidosauria</taxon>
        <taxon>Sphenodontia</taxon>
        <taxon>Sphenodontidae</taxon>
        <taxon>Sphenodon</taxon>
    </lineage>
</organism>
<gene>
    <name evidence="13" type="primary">CLNS1A</name>
</gene>
<evidence type="ECO:0000256" key="10">
    <source>
        <dbReference type="ARBA" id="ARBA00023242"/>
    </source>
</evidence>
<reference evidence="13" key="1">
    <citation type="submission" date="2025-08" db="UniProtKB">
        <authorList>
            <consortium name="Ensembl"/>
        </authorList>
    </citation>
    <scope>IDENTIFICATION</scope>
</reference>
<dbReference type="GO" id="GO:0005929">
    <property type="term" value="C:cilium"/>
    <property type="evidence" value="ECO:0007669"/>
    <property type="project" value="Ensembl"/>
</dbReference>
<keyword evidence="10" id="KW-0539">Nucleus</keyword>
<dbReference type="PANTHER" id="PTHR21399:SF0">
    <property type="entry name" value="METHYLOSOME SUBUNIT PICLN"/>
    <property type="match status" value="1"/>
</dbReference>
<evidence type="ECO:0000256" key="6">
    <source>
        <dbReference type="ARBA" id="ARBA00022490"/>
    </source>
</evidence>
<sequence length="239" mass="26758">MSFLKRFPPPGEGVRLRQPETEAVLTGRGLGTGTLYIAESRLSWIENSGLGFYLDYPTISLHAISRDLNAYPWEHLYVMVNAKFEEEPPKEAAMDEREEEEDSDDDIEPISEFRFVPSDKSALEAMFSAMCECQALHPDPDDEDSDNDYEGDEYDVEAHELGQGDIPTFYTYEEGLSHLTAEGQATLERLEGMLAQSVSSQYHMAGVRTEDSLRETEDGMEVDAAPAVAGQFEDAEVDH</sequence>
<keyword evidence="7" id="KW-0507">mRNA processing</keyword>
<name>A0A8D0GYC2_SPHPU</name>
<evidence type="ECO:0000256" key="9">
    <source>
        <dbReference type="ARBA" id="ARBA00023212"/>
    </source>
</evidence>
<dbReference type="GO" id="GO:0034715">
    <property type="term" value="C:pICln-Sm protein complex"/>
    <property type="evidence" value="ECO:0007669"/>
    <property type="project" value="Ensembl"/>
</dbReference>
<keyword evidence="8" id="KW-0508">mRNA splicing</keyword>
<keyword evidence="6" id="KW-0963">Cytoplasm</keyword>
<dbReference type="GO" id="GO:0000387">
    <property type="term" value="P:spliceosomal snRNP assembly"/>
    <property type="evidence" value="ECO:0007669"/>
    <property type="project" value="Ensembl"/>
</dbReference>
<dbReference type="GO" id="GO:0034709">
    <property type="term" value="C:methylosome"/>
    <property type="evidence" value="ECO:0007669"/>
    <property type="project" value="Ensembl"/>
</dbReference>
<dbReference type="GO" id="GO:0005654">
    <property type="term" value="C:nucleoplasm"/>
    <property type="evidence" value="ECO:0007669"/>
    <property type="project" value="Ensembl"/>
</dbReference>
<evidence type="ECO:0000256" key="7">
    <source>
        <dbReference type="ARBA" id="ARBA00022664"/>
    </source>
</evidence>
<evidence type="ECO:0000256" key="3">
    <source>
        <dbReference type="ARBA" id="ARBA00004514"/>
    </source>
</evidence>
<dbReference type="InterPro" id="IPR003521">
    <property type="entry name" value="ICln"/>
</dbReference>
<dbReference type="GO" id="GO:0005829">
    <property type="term" value="C:cytosol"/>
    <property type="evidence" value="ECO:0007669"/>
    <property type="project" value="UniProtKB-SubCell"/>
</dbReference>
<dbReference type="GeneTree" id="ENSGT00390000010063"/>
<dbReference type="GO" id="GO:0006884">
    <property type="term" value="P:cell volume homeostasis"/>
    <property type="evidence" value="ECO:0007669"/>
    <property type="project" value="InterPro"/>
</dbReference>
<dbReference type="Proteomes" id="UP000694392">
    <property type="component" value="Unplaced"/>
</dbReference>
<evidence type="ECO:0000256" key="4">
    <source>
        <dbReference type="ARBA" id="ARBA00007054"/>
    </source>
</evidence>
<comment type="subcellular location">
    <subcellularLocation>
        <location evidence="2">Cytoplasm</location>
        <location evidence="2">Cytoskeleton</location>
    </subcellularLocation>
    <subcellularLocation>
        <location evidence="3">Cytoplasm</location>
        <location evidence="3">Cytosol</location>
    </subcellularLocation>
    <subcellularLocation>
        <location evidence="1">Nucleus</location>
    </subcellularLocation>
</comment>
<evidence type="ECO:0000256" key="12">
    <source>
        <dbReference type="ARBA" id="ARBA00045890"/>
    </source>
</evidence>
<evidence type="ECO:0000256" key="1">
    <source>
        <dbReference type="ARBA" id="ARBA00004123"/>
    </source>
</evidence>
<evidence type="ECO:0000256" key="2">
    <source>
        <dbReference type="ARBA" id="ARBA00004245"/>
    </source>
</evidence>
<evidence type="ECO:0000313" key="13">
    <source>
        <dbReference type="Ensembl" id="ENSSPUP00000015733.1"/>
    </source>
</evidence>
<comment type="function">
    <text evidence="12">Involved in both the assembly of spliceosomal snRNPs and the methylation of Sm proteins. Chaperone that regulates the assembly of spliceosomal U1, U2, U4 and U5 small nuclear ribonucleoproteins (snRNPs), the building blocks of the spliceosome, and thereby plays an important role in the splicing of cellular pre-mRNAs. Most spliceosomal snRNPs contain a common set of Sm proteins SNRPB, SNRPD1, SNRPD2, SNRPD3, SNRPE, SNRPF and SNRPG that assemble in a heptameric protein ring on the Sm site of the small nuclear RNA to form the core snRNP (Sm core). In the cytosol, the Sm proteins SNRPD1, SNRPD2, SNRPE, SNRPF and SNRPG are trapped in an inactive 6S pICln-Sm complex by the chaperone CLNS1A that controls the assembly of the core snRNP. Dissociation by the SMN complex of CLNS1A from the trapped Sm proteins and their transfer to an SMN-Sm complex triggers the assembly of core snRNPs and their transport to the nucleus.</text>
</comment>
<keyword evidence="14" id="KW-1185">Reference proteome</keyword>
<keyword evidence="9" id="KW-0206">Cytoskeleton</keyword>
<dbReference type="GO" id="GO:0005681">
    <property type="term" value="C:spliceosomal complex"/>
    <property type="evidence" value="ECO:0007669"/>
    <property type="project" value="TreeGrafter"/>
</dbReference>
<dbReference type="GO" id="GO:0045292">
    <property type="term" value="P:mRNA cis splicing, via spliceosome"/>
    <property type="evidence" value="ECO:0007669"/>
    <property type="project" value="TreeGrafter"/>
</dbReference>
<dbReference type="GO" id="GO:0005886">
    <property type="term" value="C:plasma membrane"/>
    <property type="evidence" value="ECO:0007669"/>
    <property type="project" value="InterPro"/>
</dbReference>
<dbReference type="FunFam" id="2.30.29.30:FF:000220">
    <property type="entry name" value="methylosome subunit pICln isoform X1"/>
    <property type="match status" value="1"/>
</dbReference>
<proteinExistence type="inferred from homology"/>
<dbReference type="InterPro" id="IPR039924">
    <property type="entry name" value="ICln/Lot5/Saf5"/>
</dbReference>
<dbReference type="GO" id="GO:0006821">
    <property type="term" value="P:chloride transport"/>
    <property type="evidence" value="ECO:0007669"/>
    <property type="project" value="InterPro"/>
</dbReference>
<dbReference type="AlphaFoldDB" id="A0A8D0GYC2"/>
<dbReference type="Gene3D" id="2.30.29.30">
    <property type="entry name" value="Pleckstrin-homology domain (PH domain)/Phosphotyrosine-binding domain (PTB)"/>
    <property type="match status" value="1"/>
</dbReference>